<comment type="caution">
    <text evidence="2">The sequence shown here is derived from an EMBL/GenBank/DDBJ whole genome shotgun (WGS) entry which is preliminary data.</text>
</comment>
<reference evidence="2 3" key="1">
    <citation type="submission" date="2024-04" db="EMBL/GenBank/DDBJ databases">
        <title>Genome assembly C_amara_ONT_v2.</title>
        <authorList>
            <person name="Yant L."/>
            <person name="Moore C."/>
            <person name="Slenker M."/>
        </authorList>
    </citation>
    <scope>NUCLEOTIDE SEQUENCE [LARGE SCALE GENOMIC DNA]</scope>
    <source>
        <tissue evidence="2">Leaf</tissue>
    </source>
</reference>
<organism evidence="2 3">
    <name type="scientific">Cardamine amara subsp. amara</name>
    <dbReference type="NCBI Taxonomy" id="228776"/>
    <lineage>
        <taxon>Eukaryota</taxon>
        <taxon>Viridiplantae</taxon>
        <taxon>Streptophyta</taxon>
        <taxon>Embryophyta</taxon>
        <taxon>Tracheophyta</taxon>
        <taxon>Spermatophyta</taxon>
        <taxon>Magnoliopsida</taxon>
        <taxon>eudicotyledons</taxon>
        <taxon>Gunneridae</taxon>
        <taxon>Pentapetalae</taxon>
        <taxon>rosids</taxon>
        <taxon>malvids</taxon>
        <taxon>Brassicales</taxon>
        <taxon>Brassicaceae</taxon>
        <taxon>Cardamineae</taxon>
        <taxon>Cardamine</taxon>
    </lineage>
</organism>
<gene>
    <name evidence="2" type="ORF">V5N11_013635</name>
</gene>
<accession>A0ABD0ZTK4</accession>
<sequence>MTSRTTRRNRTETLINPTNEELARLERQNRQRRLTAAPVIMAEQDNEMAAQLQLLRDQIAQLRREQPQAPQVQPGIGDSDNPHAFYQNRSAIVSPTIQRQDFEIKPQMISLVKQHLFHGLPAEIPMDHIENFEEICSDYRFEWGSETWDEVRAAFLDHFYTKSKTAALRNKISSFQQHSGEAFCEAWERPKEYRRECPHHGFKDEQILGIFYDGVEWDYRNALNAAKQWRLYDQD</sequence>
<name>A0ABD0ZTK4_CARAN</name>
<dbReference type="InterPro" id="IPR005162">
    <property type="entry name" value="Retrotrans_gag_dom"/>
</dbReference>
<proteinExistence type="predicted"/>
<evidence type="ECO:0000313" key="2">
    <source>
        <dbReference type="EMBL" id="KAL1197947.1"/>
    </source>
</evidence>
<dbReference type="Pfam" id="PF03732">
    <property type="entry name" value="Retrotrans_gag"/>
    <property type="match status" value="1"/>
</dbReference>
<dbReference type="PANTHER" id="PTHR33223:SF11">
    <property type="entry name" value="ELEMENT PROTEIN, PUTATIVE-RELATED"/>
    <property type="match status" value="1"/>
</dbReference>
<dbReference type="AlphaFoldDB" id="A0ABD0ZTK4"/>
<protein>
    <recommendedName>
        <fullName evidence="1">Retrotransposon gag domain-containing protein</fullName>
    </recommendedName>
</protein>
<evidence type="ECO:0000259" key="1">
    <source>
        <dbReference type="Pfam" id="PF03732"/>
    </source>
</evidence>
<keyword evidence="3" id="KW-1185">Reference proteome</keyword>
<evidence type="ECO:0000313" key="3">
    <source>
        <dbReference type="Proteomes" id="UP001558713"/>
    </source>
</evidence>
<dbReference type="Proteomes" id="UP001558713">
    <property type="component" value="Unassembled WGS sequence"/>
</dbReference>
<feature type="domain" description="Retrotransposon gag" evidence="1">
    <location>
        <begin position="145"/>
        <end position="215"/>
    </location>
</feature>
<dbReference type="PANTHER" id="PTHR33223">
    <property type="entry name" value="CCHC-TYPE DOMAIN-CONTAINING PROTEIN"/>
    <property type="match status" value="1"/>
</dbReference>
<dbReference type="EMBL" id="JBANAX010000680">
    <property type="protein sequence ID" value="KAL1197947.1"/>
    <property type="molecule type" value="Genomic_DNA"/>
</dbReference>